<dbReference type="HAMAP" id="MF_00127">
    <property type="entry name" value="His_tRNA_synth"/>
    <property type="match status" value="1"/>
</dbReference>
<dbReference type="InterPro" id="IPR033656">
    <property type="entry name" value="HisRS_anticodon"/>
</dbReference>
<dbReference type="Gene3D" id="3.40.50.800">
    <property type="entry name" value="Anticodon-binding domain"/>
    <property type="match status" value="1"/>
</dbReference>
<dbReference type="PANTHER" id="PTHR11476:SF7">
    <property type="entry name" value="HISTIDINE--TRNA LIGASE"/>
    <property type="match status" value="1"/>
</dbReference>
<evidence type="ECO:0000256" key="8">
    <source>
        <dbReference type="ARBA" id="ARBA00023146"/>
    </source>
</evidence>
<feature type="binding site" evidence="11">
    <location>
        <position position="293"/>
    </location>
    <ligand>
        <name>L-histidine</name>
        <dbReference type="ChEBI" id="CHEBI:57595"/>
    </ligand>
</feature>
<keyword evidence="8 10" id="KW-0030">Aminoacyl-tRNA synthetase</keyword>
<evidence type="ECO:0000256" key="3">
    <source>
        <dbReference type="ARBA" id="ARBA00022490"/>
    </source>
</evidence>
<dbReference type="Pfam" id="PF13393">
    <property type="entry name" value="tRNA-synt_His"/>
    <property type="match status" value="1"/>
</dbReference>
<dbReference type="SUPFAM" id="SSF55681">
    <property type="entry name" value="Class II aaRS and biotin synthetases"/>
    <property type="match status" value="1"/>
</dbReference>
<dbReference type="GO" id="GO:0005737">
    <property type="term" value="C:cytoplasm"/>
    <property type="evidence" value="ECO:0007669"/>
    <property type="project" value="UniProtKB-SubCell"/>
</dbReference>
<evidence type="ECO:0000256" key="9">
    <source>
        <dbReference type="ARBA" id="ARBA00047639"/>
    </source>
</evidence>
<dbReference type="CDD" id="cd00859">
    <property type="entry name" value="HisRS_anticodon"/>
    <property type="match status" value="1"/>
</dbReference>
<accession>A0A938WRW4</accession>
<dbReference type="PROSITE" id="PS50862">
    <property type="entry name" value="AA_TRNA_LIGASE_II"/>
    <property type="match status" value="1"/>
</dbReference>
<dbReference type="EMBL" id="JACJJG010000007">
    <property type="protein sequence ID" value="MBM6672847.1"/>
    <property type="molecule type" value="Genomic_DNA"/>
</dbReference>
<protein>
    <recommendedName>
        <fullName evidence="10">Histidine--tRNA ligase</fullName>
        <ecNumber evidence="10">6.1.1.21</ecNumber>
    </recommendedName>
    <alternativeName>
        <fullName evidence="10">Histidyl-tRNA synthetase</fullName>
        <shortName evidence="10">HisRS</shortName>
    </alternativeName>
</protein>
<keyword evidence="4 10" id="KW-0436">Ligase</keyword>
<reference evidence="13" key="2">
    <citation type="journal article" date="2021" name="Sci. Rep.">
        <title>The distribution of antibiotic resistance genes in chicken gut microbiota commensals.</title>
        <authorList>
            <person name="Juricova H."/>
            <person name="Matiasovicova J."/>
            <person name="Kubasova T."/>
            <person name="Cejkova D."/>
            <person name="Rychlik I."/>
        </authorList>
    </citation>
    <scope>NUCLEOTIDE SEQUENCE</scope>
    <source>
        <strain evidence="13">An824</strain>
    </source>
</reference>
<dbReference type="SUPFAM" id="SSF52954">
    <property type="entry name" value="Class II aaRS ABD-related"/>
    <property type="match status" value="1"/>
</dbReference>
<keyword evidence="14" id="KW-1185">Reference proteome</keyword>
<feature type="binding site" evidence="11">
    <location>
        <position position="145"/>
    </location>
    <ligand>
        <name>L-histidine</name>
        <dbReference type="ChEBI" id="CHEBI:57595"/>
    </ligand>
</feature>
<dbReference type="PIRSF" id="PIRSF001549">
    <property type="entry name" value="His-tRNA_synth"/>
    <property type="match status" value="1"/>
</dbReference>
<name>A0A938WRW4_9BACT</name>
<dbReference type="Pfam" id="PF03129">
    <property type="entry name" value="HGTP_anticodon"/>
    <property type="match status" value="1"/>
</dbReference>
<dbReference type="InterPro" id="IPR015807">
    <property type="entry name" value="His-tRNA-ligase"/>
</dbReference>
<evidence type="ECO:0000256" key="11">
    <source>
        <dbReference type="PIRSR" id="PIRSR001549-1"/>
    </source>
</evidence>
<evidence type="ECO:0000256" key="5">
    <source>
        <dbReference type="ARBA" id="ARBA00022741"/>
    </source>
</evidence>
<gene>
    <name evidence="10" type="primary">hisS</name>
    <name evidence="13" type="ORF">H6A34_02990</name>
</gene>
<dbReference type="GO" id="GO:0006427">
    <property type="term" value="P:histidyl-tRNA aminoacylation"/>
    <property type="evidence" value="ECO:0007669"/>
    <property type="project" value="UniProtKB-UniRule"/>
</dbReference>
<feature type="domain" description="Aminoacyl-transfer RNA synthetases class-II family profile" evidence="12">
    <location>
        <begin position="1"/>
        <end position="380"/>
    </location>
</feature>
<comment type="catalytic activity">
    <reaction evidence="9 10">
        <text>tRNA(His) + L-histidine + ATP = L-histidyl-tRNA(His) + AMP + diphosphate + H(+)</text>
        <dbReference type="Rhea" id="RHEA:17313"/>
        <dbReference type="Rhea" id="RHEA-COMP:9665"/>
        <dbReference type="Rhea" id="RHEA-COMP:9689"/>
        <dbReference type="ChEBI" id="CHEBI:15378"/>
        <dbReference type="ChEBI" id="CHEBI:30616"/>
        <dbReference type="ChEBI" id="CHEBI:33019"/>
        <dbReference type="ChEBI" id="CHEBI:57595"/>
        <dbReference type="ChEBI" id="CHEBI:78442"/>
        <dbReference type="ChEBI" id="CHEBI:78527"/>
        <dbReference type="ChEBI" id="CHEBI:456215"/>
        <dbReference type="EC" id="6.1.1.21"/>
    </reaction>
</comment>
<dbReference type="PANTHER" id="PTHR11476">
    <property type="entry name" value="HISTIDYL-TRNA SYNTHETASE"/>
    <property type="match status" value="1"/>
</dbReference>
<keyword evidence="5 10" id="KW-0547">Nucleotide-binding</keyword>
<comment type="subunit">
    <text evidence="2 10">Homodimer.</text>
</comment>
<dbReference type="GO" id="GO:0005524">
    <property type="term" value="F:ATP binding"/>
    <property type="evidence" value="ECO:0007669"/>
    <property type="project" value="UniProtKB-UniRule"/>
</dbReference>
<dbReference type="Gene3D" id="3.30.930.10">
    <property type="entry name" value="Bira Bifunctional Protein, Domain 2"/>
    <property type="match status" value="1"/>
</dbReference>
<evidence type="ECO:0000256" key="6">
    <source>
        <dbReference type="ARBA" id="ARBA00022840"/>
    </source>
</evidence>
<evidence type="ECO:0000313" key="13">
    <source>
        <dbReference type="EMBL" id="MBM6672847.1"/>
    </source>
</evidence>
<evidence type="ECO:0000259" key="12">
    <source>
        <dbReference type="PROSITE" id="PS50862"/>
    </source>
</evidence>
<evidence type="ECO:0000256" key="4">
    <source>
        <dbReference type="ARBA" id="ARBA00022598"/>
    </source>
</evidence>
<comment type="similarity">
    <text evidence="1 10">Belongs to the class-II aminoacyl-tRNA synthetase family.</text>
</comment>
<dbReference type="InterPro" id="IPR045864">
    <property type="entry name" value="aa-tRNA-synth_II/BPL/LPL"/>
</dbReference>
<dbReference type="CDD" id="cd00773">
    <property type="entry name" value="HisRS-like_core"/>
    <property type="match status" value="1"/>
</dbReference>
<dbReference type="FunFam" id="3.30.930.10:FF:000093">
    <property type="entry name" value="Histidine--tRNA ligase"/>
    <property type="match status" value="1"/>
</dbReference>
<proteinExistence type="inferred from homology"/>
<dbReference type="EC" id="6.1.1.21" evidence="10"/>
<evidence type="ECO:0000256" key="7">
    <source>
        <dbReference type="ARBA" id="ARBA00022917"/>
    </source>
</evidence>
<dbReference type="AlphaFoldDB" id="A0A938WRW4"/>
<evidence type="ECO:0000256" key="2">
    <source>
        <dbReference type="ARBA" id="ARBA00011738"/>
    </source>
</evidence>
<feature type="binding site" evidence="11">
    <location>
        <begin position="101"/>
        <end position="103"/>
    </location>
    <ligand>
        <name>L-histidine</name>
        <dbReference type="ChEBI" id="CHEBI:57595"/>
    </ligand>
</feature>
<evidence type="ECO:0000256" key="10">
    <source>
        <dbReference type="HAMAP-Rule" id="MF_00127"/>
    </source>
</evidence>
<dbReference type="InterPro" id="IPR006195">
    <property type="entry name" value="aa-tRNA-synth_II"/>
</dbReference>
<comment type="caution">
    <text evidence="13">The sequence shown here is derived from an EMBL/GenBank/DDBJ whole genome shotgun (WGS) entry which is preliminary data.</text>
</comment>
<dbReference type="RefSeq" id="WP_205103362.1">
    <property type="nucleotide sequence ID" value="NZ_JACJJG010000007.1"/>
</dbReference>
<dbReference type="Proteomes" id="UP000706891">
    <property type="component" value="Unassembled WGS sequence"/>
</dbReference>
<dbReference type="GO" id="GO:0004821">
    <property type="term" value="F:histidine-tRNA ligase activity"/>
    <property type="evidence" value="ECO:0007669"/>
    <property type="project" value="UniProtKB-UniRule"/>
</dbReference>
<organism evidence="13 14">
    <name type="scientific">Marseilla massiliensis</name>
    <dbReference type="NCBI Taxonomy" id="1841864"/>
    <lineage>
        <taxon>Bacteria</taxon>
        <taxon>Pseudomonadati</taxon>
        <taxon>Bacteroidota</taxon>
        <taxon>Bacteroidia</taxon>
        <taxon>Bacteroidales</taxon>
        <taxon>Prevotellaceae</taxon>
        <taxon>Marseilla</taxon>
    </lineage>
</organism>
<dbReference type="NCBIfam" id="TIGR00442">
    <property type="entry name" value="hisS"/>
    <property type="match status" value="1"/>
</dbReference>
<dbReference type="InterPro" id="IPR041715">
    <property type="entry name" value="HisRS-like_core"/>
</dbReference>
<evidence type="ECO:0000256" key="1">
    <source>
        <dbReference type="ARBA" id="ARBA00008226"/>
    </source>
</evidence>
<sequence>MNKSSIPKGTRDFSPIEMSKRNYIFDTIKSVFALYGYKQIETPAMETLQTLLGKYGEEGDKLLFKILNSGDYLSKLSDNELQNGDSLHLASKLCEKGLRYDLTVPFARFVVMHRDELQLPFKRYQIQPVWRADRPQKGRYREFYQCDADVVGSDSLLNEVELVQIVDTVFKRFGIRVQIKINNRKILTGIAEYIDEADKIVDITVAIDKLDKIGIDNVNAELAADGLSAEAIEKLQPIISMSGSNEEKLDVISGLLKDSEIGQKGVEELRYIFGVLKNIGLENELQFDLTLARGLNYYTGAIFEVKALDVQIGSITGGGRYDNLTGIFGMPGLSGVGISFGADRIFDVLNALDLYPDNAVSGTQLLFINFGERETAYCLPIVSKARSCGISTEIYPDAVKMKKQMAYANNNKIRYVALAGENEMKENKITLKNMVDGEQKLVDADELVSIICNEK</sequence>
<comment type="subcellular location">
    <subcellularLocation>
        <location evidence="10">Cytoplasm</location>
    </subcellularLocation>
</comment>
<feature type="binding site" evidence="11">
    <location>
        <begin position="297"/>
        <end position="298"/>
    </location>
    <ligand>
        <name>L-histidine</name>
        <dbReference type="ChEBI" id="CHEBI:57595"/>
    </ligand>
</feature>
<evidence type="ECO:0000313" key="14">
    <source>
        <dbReference type="Proteomes" id="UP000706891"/>
    </source>
</evidence>
<dbReference type="InterPro" id="IPR004154">
    <property type="entry name" value="Anticodon-bd"/>
</dbReference>
<keyword evidence="6 10" id="KW-0067">ATP-binding</keyword>
<keyword evidence="3 10" id="KW-0963">Cytoplasm</keyword>
<dbReference type="InterPro" id="IPR004516">
    <property type="entry name" value="HisRS/HisZ"/>
</dbReference>
<feature type="binding site" evidence="11">
    <location>
        <position position="149"/>
    </location>
    <ligand>
        <name>L-histidine</name>
        <dbReference type="ChEBI" id="CHEBI:57595"/>
    </ligand>
</feature>
<keyword evidence="7 10" id="KW-0648">Protein biosynthesis</keyword>
<feature type="binding site" evidence="11">
    <location>
        <position position="131"/>
    </location>
    <ligand>
        <name>L-histidine</name>
        <dbReference type="ChEBI" id="CHEBI:57595"/>
    </ligand>
</feature>
<reference evidence="13" key="1">
    <citation type="submission" date="2020-08" db="EMBL/GenBank/DDBJ databases">
        <authorList>
            <person name="Cejkova D."/>
            <person name="Kubasova T."/>
            <person name="Jahodarova E."/>
            <person name="Rychlik I."/>
        </authorList>
    </citation>
    <scope>NUCLEOTIDE SEQUENCE</scope>
    <source>
        <strain evidence="13">An824</strain>
    </source>
</reference>
<dbReference type="InterPro" id="IPR036621">
    <property type="entry name" value="Anticodon-bd_dom_sf"/>
</dbReference>